<evidence type="ECO:0008006" key="3">
    <source>
        <dbReference type="Google" id="ProtNLM"/>
    </source>
</evidence>
<dbReference type="Gene3D" id="1.10.357.10">
    <property type="entry name" value="Tetracycline Repressor, domain 2"/>
    <property type="match status" value="1"/>
</dbReference>
<organism evidence="1 2">
    <name type="scientific">Sphingobium yanoikuyae</name>
    <name type="common">Sphingomonas yanoikuyae</name>
    <dbReference type="NCBI Taxonomy" id="13690"/>
    <lineage>
        <taxon>Bacteria</taxon>
        <taxon>Pseudomonadati</taxon>
        <taxon>Pseudomonadota</taxon>
        <taxon>Alphaproteobacteria</taxon>
        <taxon>Sphingomonadales</taxon>
        <taxon>Sphingomonadaceae</taxon>
        <taxon>Sphingobium</taxon>
    </lineage>
</organism>
<dbReference type="Proteomes" id="UP000219422">
    <property type="component" value="Chromosome"/>
</dbReference>
<sequence>MCLAAEALVATDGIGTATLRRVAVAAGQRNTAAVSYHFGNLEELLRAVVDMRLRDTEKDRCAIIHDMGVPLADFSAFDVWRCLTKPYFMLTDEQAQHAHIRFLMHMSVAGLLGDPFEAGPDRPGAPSINCLLDQLHDVQGSLPPMIGRARISLSGMMVWNAVALYDNRALGGEQPDLGLDALLADVEGLVRQILE</sequence>
<evidence type="ECO:0000313" key="1">
    <source>
        <dbReference type="EMBL" id="ATI80728.1"/>
    </source>
</evidence>
<dbReference type="AlphaFoldDB" id="A0A291N0P3"/>
<accession>A0A291N0P3</accession>
<dbReference type="InterPro" id="IPR009057">
    <property type="entry name" value="Homeodomain-like_sf"/>
</dbReference>
<proteinExistence type="predicted"/>
<evidence type="ECO:0000313" key="2">
    <source>
        <dbReference type="Proteomes" id="UP000219422"/>
    </source>
</evidence>
<dbReference type="KEGG" id="sya:A6768_12485"/>
<gene>
    <name evidence="1" type="ORF">A6768_12485</name>
</gene>
<dbReference type="SUPFAM" id="SSF46689">
    <property type="entry name" value="Homeodomain-like"/>
    <property type="match status" value="1"/>
</dbReference>
<dbReference type="EMBL" id="CP023741">
    <property type="protein sequence ID" value="ATI80728.1"/>
    <property type="molecule type" value="Genomic_DNA"/>
</dbReference>
<protein>
    <recommendedName>
        <fullName evidence="3">TetR family transcriptional regulator</fullName>
    </recommendedName>
</protein>
<name>A0A291N0P3_SPHYA</name>
<reference evidence="1 2" key="1">
    <citation type="submission" date="2017-10" db="EMBL/GenBank/DDBJ databases">
        <title>Sphingobium yanoikuyae S72.</title>
        <authorList>
            <person name="Sanchez E."/>
            <person name="Bustos P."/>
            <person name="Mendoza P."/>
            <person name="Guo X."/>
            <person name="Mendoza A."/>
        </authorList>
    </citation>
    <scope>NUCLEOTIDE SEQUENCE [LARGE SCALE GENOMIC DNA]</scope>
    <source>
        <strain evidence="1 2">S72</strain>
    </source>
</reference>